<sequence>MAISNIILWVLVIVLALLVFALTRQVGILHERVAPAGALQPTNGPKVGELTEALQLKSIDGANLTIGGPDTNQLASFVLFISPTCPVCKSLVPTARSLVKSEASRMRLVFASDGDNVEKHRLYVEDLDIAEYPYVLSELLGITYQVSKLPFALLIGSNGTLQSKGLVNTREHMESLIEAMDSGISTVQEYIGSQEKPNNRNYESSPMEQSS</sequence>
<accession>A0A381PKK6</accession>
<dbReference type="EMBL" id="UINC01001014">
    <property type="protein sequence ID" value="SUZ67500.1"/>
    <property type="molecule type" value="Genomic_DNA"/>
</dbReference>
<feature type="domain" description="Thioredoxin" evidence="1">
    <location>
        <begin position="45"/>
        <end position="185"/>
    </location>
</feature>
<gene>
    <name evidence="2" type="ORF">METZ01_LOCUS20354</name>
</gene>
<reference evidence="2" key="1">
    <citation type="submission" date="2018-05" db="EMBL/GenBank/DDBJ databases">
        <authorList>
            <person name="Lanie J.A."/>
            <person name="Ng W.-L."/>
            <person name="Kazmierczak K.M."/>
            <person name="Andrzejewski T.M."/>
            <person name="Davidsen T.M."/>
            <person name="Wayne K.J."/>
            <person name="Tettelin H."/>
            <person name="Glass J.I."/>
            <person name="Rusch D."/>
            <person name="Podicherti R."/>
            <person name="Tsui H.-C.T."/>
            <person name="Winkler M.E."/>
        </authorList>
    </citation>
    <scope>NUCLEOTIDE SEQUENCE</scope>
</reference>
<dbReference type="SUPFAM" id="SSF52833">
    <property type="entry name" value="Thioredoxin-like"/>
    <property type="match status" value="1"/>
</dbReference>
<evidence type="ECO:0000313" key="2">
    <source>
        <dbReference type="EMBL" id="SUZ67500.1"/>
    </source>
</evidence>
<dbReference type="AlphaFoldDB" id="A0A381PKK6"/>
<dbReference type="InterPro" id="IPR036249">
    <property type="entry name" value="Thioredoxin-like_sf"/>
</dbReference>
<evidence type="ECO:0000259" key="1">
    <source>
        <dbReference type="PROSITE" id="PS51352"/>
    </source>
</evidence>
<dbReference type="Gene3D" id="3.40.30.10">
    <property type="entry name" value="Glutaredoxin"/>
    <property type="match status" value="1"/>
</dbReference>
<protein>
    <recommendedName>
        <fullName evidence="1">Thioredoxin domain-containing protein</fullName>
    </recommendedName>
</protein>
<organism evidence="2">
    <name type="scientific">marine metagenome</name>
    <dbReference type="NCBI Taxonomy" id="408172"/>
    <lineage>
        <taxon>unclassified sequences</taxon>
        <taxon>metagenomes</taxon>
        <taxon>ecological metagenomes</taxon>
    </lineage>
</organism>
<dbReference type="PROSITE" id="PS51352">
    <property type="entry name" value="THIOREDOXIN_2"/>
    <property type="match status" value="1"/>
</dbReference>
<proteinExistence type="predicted"/>
<name>A0A381PKK6_9ZZZZ</name>
<dbReference type="InterPro" id="IPR013766">
    <property type="entry name" value="Thioredoxin_domain"/>
</dbReference>